<organism evidence="4">
    <name type="scientific">Shewanella xiamenensis</name>
    <dbReference type="NCBI Taxonomy" id="332186"/>
    <lineage>
        <taxon>Bacteria</taxon>
        <taxon>Pseudomonadati</taxon>
        <taxon>Pseudomonadota</taxon>
        <taxon>Gammaproteobacteria</taxon>
        <taxon>Alteromonadales</taxon>
        <taxon>Shewanellaceae</taxon>
        <taxon>Shewanella</taxon>
    </lineage>
</organism>
<keyword evidence="2" id="KW-0732">Signal</keyword>
<dbReference type="PANTHER" id="PTHR32305:SF15">
    <property type="entry name" value="PROTEIN RHSA-RELATED"/>
    <property type="match status" value="1"/>
</dbReference>
<dbReference type="EMBL" id="SUNE01000003">
    <property type="protein sequence ID" value="MDG5899457.1"/>
    <property type="molecule type" value="Genomic_DNA"/>
</dbReference>
<keyword evidence="1" id="KW-0677">Repeat</keyword>
<evidence type="ECO:0000313" key="4">
    <source>
        <dbReference type="EMBL" id="MDG5899457.1"/>
    </source>
</evidence>
<accession>A0AAW6QVT1</accession>
<reference evidence="4" key="1">
    <citation type="journal article" date="2019" name="Int J Environ Res Public Health">
        <title>Characterization of Chromosome-Mediated BlaOXA-894 in Shewanella xiamenensis Isolated from Pig Wastewater.</title>
        <authorList>
            <person name="Zou H."/>
            <person name="Zhou Z."/>
            <person name="Xia H."/>
            <person name="Zhao Q."/>
            <person name="Li X."/>
        </authorList>
    </citation>
    <scope>NUCLEOTIDE SEQUENCE</scope>
    <source>
        <strain evidence="4">2015oxa</strain>
    </source>
</reference>
<evidence type="ECO:0000256" key="2">
    <source>
        <dbReference type="SAM" id="SignalP"/>
    </source>
</evidence>
<dbReference type="InterPro" id="IPR056823">
    <property type="entry name" value="TEN-like_YD-shell"/>
</dbReference>
<dbReference type="InterPro" id="IPR031325">
    <property type="entry name" value="RHS_repeat"/>
</dbReference>
<feature type="signal peptide" evidence="2">
    <location>
        <begin position="1"/>
        <end position="26"/>
    </location>
</feature>
<dbReference type="Proteomes" id="UP001152518">
    <property type="component" value="Unassembled WGS sequence"/>
</dbReference>
<protein>
    <submittedName>
        <fullName evidence="4">RHS repeat protein</fullName>
    </submittedName>
</protein>
<dbReference type="PANTHER" id="PTHR32305">
    <property type="match status" value="1"/>
</dbReference>
<feature type="chain" id="PRO_5043958552" evidence="2">
    <location>
        <begin position="27"/>
        <end position="1562"/>
    </location>
</feature>
<evidence type="ECO:0000259" key="3">
    <source>
        <dbReference type="Pfam" id="PF25023"/>
    </source>
</evidence>
<gene>
    <name evidence="4" type="ORF">E2650_05975</name>
</gene>
<name>A0AAW6QVT1_9GAMM</name>
<evidence type="ECO:0000256" key="1">
    <source>
        <dbReference type="ARBA" id="ARBA00022737"/>
    </source>
</evidence>
<dbReference type="RefSeq" id="WP_218678453.1">
    <property type="nucleotide sequence ID" value="NZ_JAOCAS010000004.1"/>
</dbReference>
<sequence>MDIGYKKLSSALFLTFLSPLTSAAYAADINPVIAEALEEPGFGLIKQPQSVSKFAVVSAANTGGSDTSLTNTAELALARMNIKTEVTPETTELFGEKVDLNSGAISMTNTDLVIPGNFPIEMGITRVYKGVQYSQGQLLHFADWQLDIPSISTTIVDGGATVNTWTNGKPCSGSLNPGSSYLGDGMGYIVAKQYWNGDFINVPSVGSERLLEPNTVTPGVTRVAKNWRITCQANGNSEAFIATSPQGITYTFSMLRTFPAEILEIPFVDKETSATWTTTTPVFKAYMQVTEVKDRFNNKVTYHYSAPDQLDSITSSDGRSIHFTYEPGVERKRIKSITSDGKTWSYYYRIATEKKVIGGISIYPDQLYRVVLPDGREWVYDIDFAPTNALEQRHIQYSLGDSQQDDMQCTFSEMNPNYVPRSYVSRVTHPNGLKAEFEVRSTLFGRSQVPKQFERLPNIRINVHNRCFSNFALIRKTLSGKGVSPLHWYYSYSQNPGQYVDGSGDYGPAPQALSGLPELPSGMSAMDLRSTTVVAPDGSKAIHVFDRRYNYSQDKEVATYLYDTDGTTLLQRNEMTYGQGSSIGKSQLFSGKWDGKIFLGSAATFENESQYNSFVNNIKSTIYQHTQDSRVDTYTKEFLNFNNYGSPELTVESNGFNANRKYLKNTYYHDLNNWLINLEDSNAISFDGVNYITAKKNTYYPDNSAEKSSLYQEYQNGRLLSTHSYYGDGNIKQTTFNANNRWIAFANYMRGKPQLIKIPQRDTANCANPDTCFLSASMVVDGSGNITKVTDFNGVETHYRYDSNNRVINVKNADTRWADTTISYDLDSSDNAALFQNITRGNYKKTVTLDGLMRPILVKEWDLNNESATAKYISQAFNVYGKPTFTSFPSTSPDETLGTTITYDGLIRTTSTTRTSDNSQTTTQYLSGNQTAVTDGRGNTTLTNYLAYGSPSSEKATQIAAPDTDVISINYNELDQIVAITQGSITENRLYNGYRDLCKVVRPDTGMAAFGYNNVGEMIWRAEGTSGSATSCDEASVPSVHRVVLTYDNVGALKTEDFPDSTPDRQYTYDNNGNLKSLTTGTASWQYQYNSLNLPQSETLSIDGRNFALTSGYDSLGSVASLQYPSGAVVDFAPNALGQATKAGTYASGVSYYPNGQLKQFTYGNGIVRNVALDTTGRIDALTDIKASSLKNSLDPSYDSNDNLTRLIDGVDSSNSISNLSYDGVDRLRSADGKWGTGRYVYDGLGNILSRSLNNSTINYHYNTLNRLNNLSGAYAYSYQYDTAGNITHNGRYSLSFNRAQQMVAAKDMAYVYDGFNRKIKQNKPSGTAYTVYNKAGQLLYREDDNGKKTDSVYLGKQIVAEVDICPPSGCAVTQPATKTCPVGYSLNAAGTLCEKAETQAASISSYTYSCPVGYSLSGSICRKTESKTANTTTQLSCPKGGTLNTATSMCTLSFTQTSSTRPTGTGISCTGGEPMGGGMRLWECTETYAATPKSVYSCDAGWTLSGTSCTRTLSQNATSTPVYACPSGWALSGSQCSRLATTAIVYTCPSDWTLSGSQCTQ</sequence>
<dbReference type="InterPro" id="IPR050708">
    <property type="entry name" value="T6SS_VgrG/RHS"/>
</dbReference>
<reference evidence="4" key="2">
    <citation type="submission" date="2019-04" db="EMBL/GenBank/DDBJ databases">
        <authorList>
            <person name="Zou H."/>
        </authorList>
    </citation>
    <scope>NUCLEOTIDE SEQUENCE</scope>
    <source>
        <strain evidence="4">2015oxa</strain>
    </source>
</reference>
<dbReference type="Pfam" id="PF25023">
    <property type="entry name" value="TEN_YD-shell"/>
    <property type="match status" value="1"/>
</dbReference>
<feature type="domain" description="Teneurin-like YD-shell" evidence="3">
    <location>
        <begin position="1039"/>
        <end position="1130"/>
    </location>
</feature>
<dbReference type="Pfam" id="PF05593">
    <property type="entry name" value="RHS_repeat"/>
    <property type="match status" value="1"/>
</dbReference>
<proteinExistence type="predicted"/>
<comment type="caution">
    <text evidence="4">The sequence shown here is derived from an EMBL/GenBank/DDBJ whole genome shotgun (WGS) entry which is preliminary data.</text>
</comment>